<name>A0ABY8VQL1_9CORY</name>
<dbReference type="InterPro" id="IPR019660">
    <property type="entry name" value="Put_sensory_transdc_reg_YbjN"/>
</dbReference>
<gene>
    <name evidence="1" type="ORF">QP029_11500</name>
</gene>
<evidence type="ECO:0000313" key="1">
    <source>
        <dbReference type="EMBL" id="WIM69830.1"/>
    </source>
</evidence>
<sequence length="158" mass="16659">MSSNTDITPVTIQRVADAMSGFDVQLDVHEGNDVASANLNGLPVTFAVLGSVALVRADTVTEQTLADADPTLYLASNQVNCVSFGARASVMDRGENLIVRTEREFSIAAGLTDAQLSATLRDAVDAVLATQDGVKVAAEELAELRAAVEKQLDEHQNS</sequence>
<evidence type="ECO:0000313" key="2">
    <source>
        <dbReference type="Proteomes" id="UP001238805"/>
    </source>
</evidence>
<keyword evidence="2" id="KW-1185">Reference proteome</keyword>
<dbReference type="RefSeq" id="WP_284874423.1">
    <property type="nucleotide sequence ID" value="NZ_CP126970.1"/>
</dbReference>
<dbReference type="Pfam" id="PF10722">
    <property type="entry name" value="YbjN"/>
    <property type="match status" value="1"/>
</dbReference>
<protein>
    <submittedName>
        <fullName evidence="1">YbjN domain-containing protein</fullName>
    </submittedName>
</protein>
<proteinExistence type="predicted"/>
<dbReference type="EMBL" id="CP126970">
    <property type="protein sequence ID" value="WIM69830.1"/>
    <property type="molecule type" value="Genomic_DNA"/>
</dbReference>
<reference evidence="1 2" key="1">
    <citation type="submission" date="2023-05" db="EMBL/GenBank/DDBJ databases">
        <title>Corynebacterium suedekumii sp. nov. and Corynebacterium breve sp. nov. isolated from raw cow's milk.</title>
        <authorList>
            <person name="Baer M.K."/>
            <person name="Mehl L."/>
            <person name="Hellmuth R."/>
            <person name="Marke G."/>
            <person name="Lipski A."/>
        </authorList>
    </citation>
    <scope>NUCLEOTIDE SEQUENCE [LARGE SCALE GENOMIC DNA]</scope>
    <source>
        <strain evidence="1 2">LM112</strain>
    </source>
</reference>
<accession>A0ABY8VQL1</accession>
<dbReference type="Proteomes" id="UP001238805">
    <property type="component" value="Chromosome"/>
</dbReference>
<organism evidence="1 2">
    <name type="scientific">Corynebacterium suedekumii</name>
    <dbReference type="NCBI Taxonomy" id="3049801"/>
    <lineage>
        <taxon>Bacteria</taxon>
        <taxon>Bacillati</taxon>
        <taxon>Actinomycetota</taxon>
        <taxon>Actinomycetes</taxon>
        <taxon>Mycobacteriales</taxon>
        <taxon>Corynebacteriaceae</taxon>
        <taxon>Corynebacterium</taxon>
    </lineage>
</organism>